<name>A0A345CT48_9GAMM</name>
<accession>A0A345CT48</accession>
<protein>
    <submittedName>
        <fullName evidence="2">Recombinase RmuC</fullName>
    </submittedName>
</protein>
<evidence type="ECO:0000313" key="2">
    <source>
        <dbReference type="EMBL" id="AXF76615.1"/>
    </source>
</evidence>
<proteinExistence type="predicted"/>
<dbReference type="AlphaFoldDB" id="A0A345CT48"/>
<gene>
    <name evidence="2" type="ORF">AV903_12140</name>
</gene>
<reference evidence="3" key="1">
    <citation type="submission" date="2016-01" db="EMBL/GenBank/DDBJ databases">
        <authorList>
            <person name="Shapiro L."/>
        </authorList>
    </citation>
    <scope>NUCLEOTIDE SEQUENCE [LARGE SCALE GENOMIC DNA]</scope>
    <source>
        <strain evidence="3">MDcuke</strain>
    </source>
</reference>
<feature type="compositionally biased region" description="Basic residues" evidence="1">
    <location>
        <begin position="142"/>
        <end position="152"/>
    </location>
</feature>
<dbReference type="Gene3D" id="1.10.3230.20">
    <property type="entry name" value="P22 tail accessory factor (Gp4)"/>
    <property type="match status" value="1"/>
</dbReference>
<organism evidence="2 3">
    <name type="scientific">Erwinia tracheiphila</name>
    <dbReference type="NCBI Taxonomy" id="65700"/>
    <lineage>
        <taxon>Bacteria</taxon>
        <taxon>Pseudomonadati</taxon>
        <taxon>Pseudomonadota</taxon>
        <taxon>Gammaproteobacteria</taxon>
        <taxon>Enterobacterales</taxon>
        <taxon>Erwiniaceae</taxon>
        <taxon>Erwinia</taxon>
    </lineage>
</organism>
<evidence type="ECO:0000313" key="3">
    <source>
        <dbReference type="Proteomes" id="UP000264980"/>
    </source>
</evidence>
<dbReference type="InterPro" id="IPR038258">
    <property type="entry name" value="Gp4_sf"/>
</dbReference>
<dbReference type="InterPro" id="IPR020362">
    <property type="entry name" value="Tail_accessory_Gp4"/>
</dbReference>
<sequence length="161" mass="17865">MRLTTKGDIVLAALRKASLASNATLTDVDPQSLEDGLDDLDLMMSEWLMDDERRGIDVGYAFSESGASPLPEDVHNLPDFCINAVLVCLAIRMLADYGQEAPAGLVAKGSYGKERIVKWLAKRRTPHLSYPNRMPTGSGNRHTSRYFHRKRHHADDPASDN</sequence>
<dbReference type="EMBL" id="CP013970">
    <property type="protein sequence ID" value="AXF76615.1"/>
    <property type="molecule type" value="Genomic_DNA"/>
</dbReference>
<evidence type="ECO:0000256" key="1">
    <source>
        <dbReference type="SAM" id="MobiDB-lite"/>
    </source>
</evidence>
<dbReference type="Pfam" id="PF11650">
    <property type="entry name" value="P22_Tail-4"/>
    <property type="match status" value="1"/>
</dbReference>
<feature type="region of interest" description="Disordered" evidence="1">
    <location>
        <begin position="128"/>
        <end position="161"/>
    </location>
</feature>
<dbReference type="RefSeq" id="WP_046371783.1">
    <property type="nucleotide sequence ID" value="NZ_CP013970.1"/>
</dbReference>
<dbReference type="Proteomes" id="UP000264980">
    <property type="component" value="Chromosome"/>
</dbReference>